<dbReference type="GO" id="GO:0008474">
    <property type="term" value="F:palmitoyl-(protein) hydrolase activity"/>
    <property type="evidence" value="ECO:0007669"/>
    <property type="project" value="TreeGrafter"/>
</dbReference>
<dbReference type="OrthoDB" id="266072at2"/>
<gene>
    <name evidence="1" type="ORF">Poly59_16490</name>
</gene>
<accession>A0A5C6F782</accession>
<dbReference type="PANTHER" id="PTHR12277">
    <property type="entry name" value="ALPHA/BETA HYDROLASE DOMAIN-CONTAINING PROTEIN"/>
    <property type="match status" value="1"/>
</dbReference>
<keyword evidence="2" id="KW-1185">Reference proteome</keyword>
<name>A0A5C6F782_9BACT</name>
<dbReference type="EMBL" id="SJPX01000002">
    <property type="protein sequence ID" value="TWU55351.1"/>
    <property type="molecule type" value="Genomic_DNA"/>
</dbReference>
<evidence type="ECO:0000313" key="1">
    <source>
        <dbReference type="EMBL" id="TWU55351.1"/>
    </source>
</evidence>
<dbReference type="Gene3D" id="3.40.50.1820">
    <property type="entry name" value="alpha/beta hydrolase"/>
    <property type="match status" value="1"/>
</dbReference>
<organism evidence="1 2">
    <name type="scientific">Rubripirellula reticaptiva</name>
    <dbReference type="NCBI Taxonomy" id="2528013"/>
    <lineage>
        <taxon>Bacteria</taxon>
        <taxon>Pseudomonadati</taxon>
        <taxon>Planctomycetota</taxon>
        <taxon>Planctomycetia</taxon>
        <taxon>Pirellulales</taxon>
        <taxon>Pirellulaceae</taxon>
        <taxon>Rubripirellula</taxon>
    </lineage>
</organism>
<comment type="caution">
    <text evidence="1">The sequence shown here is derived from an EMBL/GenBank/DDBJ whole genome shotgun (WGS) entry which is preliminary data.</text>
</comment>
<protein>
    <submittedName>
        <fullName evidence="1">Alpha/beta hydrolase family protein</fullName>
    </submittedName>
</protein>
<reference evidence="1 2" key="1">
    <citation type="submission" date="2019-02" db="EMBL/GenBank/DDBJ databases">
        <title>Deep-cultivation of Planctomycetes and their phenomic and genomic characterization uncovers novel biology.</title>
        <authorList>
            <person name="Wiegand S."/>
            <person name="Jogler M."/>
            <person name="Boedeker C."/>
            <person name="Pinto D."/>
            <person name="Vollmers J."/>
            <person name="Rivas-Marin E."/>
            <person name="Kohn T."/>
            <person name="Peeters S.H."/>
            <person name="Heuer A."/>
            <person name="Rast P."/>
            <person name="Oberbeckmann S."/>
            <person name="Bunk B."/>
            <person name="Jeske O."/>
            <person name="Meyerdierks A."/>
            <person name="Storesund J.E."/>
            <person name="Kallscheuer N."/>
            <person name="Luecker S."/>
            <person name="Lage O.M."/>
            <person name="Pohl T."/>
            <person name="Merkel B.J."/>
            <person name="Hornburger P."/>
            <person name="Mueller R.-W."/>
            <person name="Bruemmer F."/>
            <person name="Labrenz M."/>
            <person name="Spormann A.M."/>
            <person name="Op Den Camp H."/>
            <person name="Overmann J."/>
            <person name="Amann R."/>
            <person name="Jetten M.S.M."/>
            <person name="Mascher T."/>
            <person name="Medema M.H."/>
            <person name="Devos D.P."/>
            <person name="Kaster A.-K."/>
            <person name="Ovreas L."/>
            <person name="Rohde M."/>
            <person name="Galperin M.Y."/>
            <person name="Jogler C."/>
        </authorList>
    </citation>
    <scope>NUCLEOTIDE SEQUENCE [LARGE SCALE GENOMIC DNA]</scope>
    <source>
        <strain evidence="1 2">Poly59</strain>
    </source>
</reference>
<dbReference type="GO" id="GO:0016020">
    <property type="term" value="C:membrane"/>
    <property type="evidence" value="ECO:0007669"/>
    <property type="project" value="TreeGrafter"/>
</dbReference>
<keyword evidence="1" id="KW-0378">Hydrolase</keyword>
<proteinExistence type="predicted"/>
<dbReference type="AlphaFoldDB" id="A0A5C6F782"/>
<dbReference type="InterPro" id="IPR029058">
    <property type="entry name" value="AB_hydrolase_fold"/>
</dbReference>
<evidence type="ECO:0000313" key="2">
    <source>
        <dbReference type="Proteomes" id="UP000317977"/>
    </source>
</evidence>
<dbReference type="Proteomes" id="UP000317977">
    <property type="component" value="Unassembled WGS sequence"/>
</dbReference>
<dbReference type="PANTHER" id="PTHR12277:SF64">
    <property type="entry name" value="SUPERFAMILY HYDROLASE, PUTATIVE (AFU_ORTHOLOGUE AFUA_3G01760)-RELATED"/>
    <property type="match status" value="1"/>
</dbReference>
<dbReference type="SUPFAM" id="SSF53474">
    <property type="entry name" value="alpha/beta-Hydrolases"/>
    <property type="match status" value="1"/>
</dbReference>
<dbReference type="RefSeq" id="WP_146533556.1">
    <property type="nucleotide sequence ID" value="NZ_SJPX01000002.1"/>
</dbReference>
<sequence length="277" mass="30418">MGKPLQSFRRYLLDRMVLRPSRVHIPHGVQTRVMMDVCGRSLECFVQRNFDDDGPADLLVLKFPGTAGRAERSSMTPVSMLDGVRGEVWTWNPPGYGRSEGRASLQSIAIAAQHFFRNVVQAGSVVPGVIWLCGNSLGCNVALHVAATMDCGDASAGLVLRNPPPLIPVVMRIARQYPLGQRVRSIAESLSDEMNAMKTAPQVSLPAVFMQSEKDELVPPSIQDELIDCYAGDRRVVKLSGLKHAGIASPEQEALIEKEIRWLWNQTGKESPTCANQ</sequence>